<dbReference type="EC" id="6.1.1.10" evidence="9"/>
<keyword evidence="2 7" id="KW-0547">Nucleotide-binding</keyword>
<reference evidence="9 10" key="1">
    <citation type="submission" date="2020-08" db="EMBL/GenBank/DDBJ databases">
        <title>Sequencing the genomes of 1000 actinobacteria strains.</title>
        <authorList>
            <person name="Klenk H.-P."/>
        </authorList>
    </citation>
    <scope>NUCLEOTIDE SEQUENCE [LARGE SCALE GENOMIC DNA]</scope>
    <source>
        <strain evidence="9 10">DSM 41827</strain>
    </source>
</reference>
<dbReference type="Gene3D" id="3.40.50.620">
    <property type="entry name" value="HUPs"/>
    <property type="match status" value="1"/>
</dbReference>
<dbReference type="GO" id="GO:0005829">
    <property type="term" value="C:cytosol"/>
    <property type="evidence" value="ECO:0007669"/>
    <property type="project" value="TreeGrafter"/>
</dbReference>
<proteinExistence type="inferred from homology"/>
<accession>A0A7W3NIY6</accession>
<dbReference type="RefSeq" id="WP_182774707.1">
    <property type="nucleotide sequence ID" value="NZ_BAAAHW010000002.1"/>
</dbReference>
<gene>
    <name evidence="9" type="ORF">HDA42_000572</name>
</gene>
<evidence type="ECO:0000256" key="2">
    <source>
        <dbReference type="ARBA" id="ARBA00022741"/>
    </source>
</evidence>
<evidence type="ECO:0000313" key="10">
    <source>
        <dbReference type="Proteomes" id="UP000577386"/>
    </source>
</evidence>
<keyword evidence="5 7" id="KW-0030">Aminoacyl-tRNA synthetase</keyword>
<organism evidence="9 10">
    <name type="scientific">Streptomyces murinus</name>
    <dbReference type="NCBI Taxonomy" id="33900"/>
    <lineage>
        <taxon>Bacteria</taxon>
        <taxon>Bacillati</taxon>
        <taxon>Actinomycetota</taxon>
        <taxon>Actinomycetes</taxon>
        <taxon>Kitasatosporales</taxon>
        <taxon>Streptomycetaceae</taxon>
        <taxon>Streptomyces</taxon>
    </lineage>
</organism>
<dbReference type="PANTHER" id="PTHR45765">
    <property type="entry name" value="METHIONINE--TRNA LIGASE"/>
    <property type="match status" value="1"/>
</dbReference>
<dbReference type="GO" id="GO:0004825">
    <property type="term" value="F:methionine-tRNA ligase activity"/>
    <property type="evidence" value="ECO:0007669"/>
    <property type="project" value="UniProtKB-EC"/>
</dbReference>
<keyword evidence="4 7" id="KW-0648">Protein biosynthesis</keyword>
<dbReference type="Proteomes" id="UP000577386">
    <property type="component" value="Unassembled WGS sequence"/>
</dbReference>
<dbReference type="InterPro" id="IPR015413">
    <property type="entry name" value="Methionyl/Leucyl_tRNA_Synth"/>
</dbReference>
<comment type="similarity">
    <text evidence="7">Belongs to the class-I aminoacyl-tRNA synthetase family.</text>
</comment>
<evidence type="ECO:0000256" key="4">
    <source>
        <dbReference type="ARBA" id="ARBA00022917"/>
    </source>
</evidence>
<dbReference type="InterPro" id="IPR029038">
    <property type="entry name" value="MetRS_Zn"/>
</dbReference>
<keyword evidence="10" id="KW-1185">Reference proteome</keyword>
<comment type="catalytic activity">
    <reaction evidence="6">
        <text>tRNA(Met) + L-methionine + ATP = L-methionyl-tRNA(Met) + AMP + diphosphate</text>
        <dbReference type="Rhea" id="RHEA:13481"/>
        <dbReference type="Rhea" id="RHEA-COMP:9667"/>
        <dbReference type="Rhea" id="RHEA-COMP:9698"/>
        <dbReference type="ChEBI" id="CHEBI:30616"/>
        <dbReference type="ChEBI" id="CHEBI:33019"/>
        <dbReference type="ChEBI" id="CHEBI:57844"/>
        <dbReference type="ChEBI" id="CHEBI:78442"/>
        <dbReference type="ChEBI" id="CHEBI:78530"/>
        <dbReference type="ChEBI" id="CHEBI:456215"/>
        <dbReference type="EC" id="6.1.1.10"/>
    </reaction>
</comment>
<evidence type="ECO:0000256" key="7">
    <source>
        <dbReference type="RuleBase" id="RU363039"/>
    </source>
</evidence>
<evidence type="ECO:0000313" key="9">
    <source>
        <dbReference type="EMBL" id="MBA9051394.1"/>
    </source>
</evidence>
<dbReference type="PANTHER" id="PTHR45765:SF1">
    <property type="entry name" value="METHIONINE--TRNA LIGASE, CYTOPLASMIC"/>
    <property type="match status" value="1"/>
</dbReference>
<dbReference type="InterPro" id="IPR023458">
    <property type="entry name" value="Met-tRNA_ligase_1"/>
</dbReference>
<name>A0A7W3NIY6_STRMR</name>
<evidence type="ECO:0000256" key="3">
    <source>
        <dbReference type="ARBA" id="ARBA00022840"/>
    </source>
</evidence>
<dbReference type="GO" id="GO:0006431">
    <property type="term" value="P:methionyl-tRNA aminoacylation"/>
    <property type="evidence" value="ECO:0007669"/>
    <property type="project" value="TreeGrafter"/>
</dbReference>
<comment type="caution">
    <text evidence="9">The sequence shown here is derived from an EMBL/GenBank/DDBJ whole genome shotgun (WGS) entry which is preliminary data.</text>
</comment>
<evidence type="ECO:0000256" key="5">
    <source>
        <dbReference type="ARBA" id="ARBA00023146"/>
    </source>
</evidence>
<dbReference type="InterPro" id="IPR014729">
    <property type="entry name" value="Rossmann-like_a/b/a_fold"/>
</dbReference>
<dbReference type="SUPFAM" id="SSF52374">
    <property type="entry name" value="Nucleotidylyl transferase"/>
    <property type="match status" value="1"/>
</dbReference>
<feature type="domain" description="Methionyl/Leucyl tRNA synthetase" evidence="8">
    <location>
        <begin position="10"/>
        <end position="243"/>
    </location>
</feature>
<dbReference type="AlphaFoldDB" id="A0A7W3NIY6"/>
<dbReference type="Gene3D" id="2.20.28.20">
    <property type="entry name" value="Methionyl-tRNA synthetase, Zn-domain"/>
    <property type="match status" value="1"/>
</dbReference>
<evidence type="ECO:0000259" key="8">
    <source>
        <dbReference type="Pfam" id="PF09334"/>
    </source>
</evidence>
<dbReference type="EMBL" id="JACJIJ010000002">
    <property type="protein sequence ID" value="MBA9051394.1"/>
    <property type="molecule type" value="Genomic_DNA"/>
</dbReference>
<dbReference type="GeneID" id="93979111"/>
<evidence type="ECO:0000256" key="6">
    <source>
        <dbReference type="ARBA" id="ARBA00047364"/>
    </source>
</evidence>
<dbReference type="Pfam" id="PF09334">
    <property type="entry name" value="tRNA-synt_1g"/>
    <property type="match status" value="1"/>
</dbReference>
<keyword evidence="3 7" id="KW-0067">ATP-binding</keyword>
<evidence type="ECO:0000256" key="1">
    <source>
        <dbReference type="ARBA" id="ARBA00022598"/>
    </source>
</evidence>
<dbReference type="GO" id="GO:0005524">
    <property type="term" value="F:ATP binding"/>
    <property type="evidence" value="ECO:0007669"/>
    <property type="project" value="UniProtKB-KW"/>
</dbReference>
<sequence length="523" mass="56284">MSSPLWITATPLASDGELHIGHLAGPYVAADVLSRSLRADGRPVLFTSGTADHAESVELRAARGGRKPEEVAEGFRAAITADWLRAGVRFDQVVRPARDRGYRRWLQELFLDLYAQDVIVPRTRLAHYCESCRSWLHGAYVTGACGHCGARGEGGLCQECARPNDGELVDPMCVRCGAPGRPRRSRRLYLPLEPMRELLADHWRGAGLPPRLAVLCESLLEDGLPDIPVGHPGEWGVPVPVDGFAGHRVDSCFESAALHLFGYGHDKQPLPERALHFCGFGHAFCHVVLLPAILVALGLKLPQEFHVDETSGIGPDEGDGGSPLWALDLLTEFGADTVRRHVLTARPQGAGGGIGRADLERTRALLDGTWNRWLSGLFAAVREDSAGRVPDAEPGGEGWEALRHRLRRAAEDLREAYGPEAYAPRRVVAVLDEVVCCTADFGYVNGFERHRPSGAGHHLPALAAQLAVAAALTSWAWPVMPEGATRLAQALDMAPGGPVIPEALAPPAPGTRLAPPSGPVFGF</sequence>
<keyword evidence="1 7" id="KW-0436">Ligase</keyword>
<protein>
    <submittedName>
        <fullName evidence="9">Methionyl-tRNA synthetase</fullName>
        <ecNumber evidence="9">6.1.1.10</ecNumber>
    </submittedName>
</protein>